<keyword evidence="2" id="KW-0677">Repeat</keyword>
<evidence type="ECO:0000313" key="6">
    <source>
        <dbReference type="Proteomes" id="UP001209878"/>
    </source>
</evidence>
<name>A0AAD9UE98_RIDPI</name>
<dbReference type="CDD" id="cd01448">
    <property type="entry name" value="TST_Repeat_1"/>
    <property type="match status" value="1"/>
</dbReference>
<dbReference type="SMART" id="SM00450">
    <property type="entry name" value="RHOD"/>
    <property type="match status" value="2"/>
</dbReference>
<keyword evidence="1 3" id="KW-0808">Transferase</keyword>
<keyword evidence="6" id="KW-1185">Reference proteome</keyword>
<dbReference type="InterPro" id="IPR045078">
    <property type="entry name" value="TST/MPST-like"/>
</dbReference>
<proteinExistence type="predicted"/>
<dbReference type="EMBL" id="JAODUO010000207">
    <property type="protein sequence ID" value="KAK2186257.1"/>
    <property type="molecule type" value="Genomic_DNA"/>
</dbReference>
<dbReference type="PROSITE" id="PS50206">
    <property type="entry name" value="RHODANESE_3"/>
    <property type="match status" value="2"/>
</dbReference>
<reference evidence="5" key="1">
    <citation type="journal article" date="2023" name="Mol. Biol. Evol.">
        <title>Third-Generation Sequencing Reveals the Adaptive Role of the Epigenome in Three Deep-Sea Polychaetes.</title>
        <authorList>
            <person name="Perez M."/>
            <person name="Aroh O."/>
            <person name="Sun Y."/>
            <person name="Lan Y."/>
            <person name="Juniper S.K."/>
            <person name="Young C.R."/>
            <person name="Angers B."/>
            <person name="Qian P.Y."/>
        </authorList>
    </citation>
    <scope>NUCLEOTIDE SEQUENCE</scope>
    <source>
        <strain evidence="5">R07B-5</strain>
    </source>
</reference>
<dbReference type="PANTHER" id="PTHR11364">
    <property type="entry name" value="THIOSULFATE SULFERTANSFERASE"/>
    <property type="match status" value="1"/>
</dbReference>
<dbReference type="Gene3D" id="3.40.250.10">
    <property type="entry name" value="Rhodanese-like domain"/>
    <property type="match status" value="2"/>
</dbReference>
<evidence type="ECO:0000256" key="1">
    <source>
        <dbReference type="ARBA" id="ARBA00022679"/>
    </source>
</evidence>
<dbReference type="InterPro" id="IPR036873">
    <property type="entry name" value="Rhodanese-like_dom_sf"/>
</dbReference>
<dbReference type="AlphaFoldDB" id="A0AAD9UE98"/>
<evidence type="ECO:0000256" key="2">
    <source>
        <dbReference type="ARBA" id="ARBA00022737"/>
    </source>
</evidence>
<evidence type="ECO:0000259" key="4">
    <source>
        <dbReference type="PROSITE" id="PS50206"/>
    </source>
</evidence>
<dbReference type="InterPro" id="IPR001307">
    <property type="entry name" value="Thiosulphate_STrfase_CS"/>
</dbReference>
<comment type="caution">
    <text evidence="5">The sequence shown here is derived from an EMBL/GenBank/DDBJ whole genome shotgun (WGS) entry which is preliminary data.</text>
</comment>
<dbReference type="Proteomes" id="UP001209878">
    <property type="component" value="Unassembled WGS sequence"/>
</dbReference>
<organism evidence="5 6">
    <name type="scientific">Ridgeia piscesae</name>
    <name type="common">Tubeworm</name>
    <dbReference type="NCBI Taxonomy" id="27915"/>
    <lineage>
        <taxon>Eukaryota</taxon>
        <taxon>Metazoa</taxon>
        <taxon>Spiralia</taxon>
        <taxon>Lophotrochozoa</taxon>
        <taxon>Annelida</taxon>
        <taxon>Polychaeta</taxon>
        <taxon>Sedentaria</taxon>
        <taxon>Canalipalpata</taxon>
        <taxon>Sabellida</taxon>
        <taxon>Siboglinidae</taxon>
        <taxon>Ridgeia</taxon>
    </lineage>
</organism>
<dbReference type="SUPFAM" id="SSF52821">
    <property type="entry name" value="Rhodanese/Cell cycle control phosphatase"/>
    <property type="match status" value="2"/>
</dbReference>
<accession>A0AAD9UE98</accession>
<gene>
    <name evidence="5" type="ORF">NP493_207g01039</name>
</gene>
<evidence type="ECO:0000313" key="5">
    <source>
        <dbReference type="EMBL" id="KAK2186257.1"/>
    </source>
</evidence>
<dbReference type="InterPro" id="IPR001763">
    <property type="entry name" value="Rhodanese-like_dom"/>
</dbReference>
<evidence type="ECO:0000256" key="3">
    <source>
        <dbReference type="RuleBase" id="RU000507"/>
    </source>
</evidence>
<feature type="domain" description="Rhodanese" evidence="4">
    <location>
        <begin position="196"/>
        <end position="312"/>
    </location>
</feature>
<dbReference type="GO" id="GO:0005739">
    <property type="term" value="C:mitochondrion"/>
    <property type="evidence" value="ECO:0007669"/>
    <property type="project" value="TreeGrafter"/>
</dbReference>
<dbReference type="CDD" id="cd01449">
    <property type="entry name" value="TST_Repeat_2"/>
    <property type="match status" value="1"/>
</dbReference>
<dbReference type="Pfam" id="PF00581">
    <property type="entry name" value="Rhodanese"/>
    <property type="match status" value="2"/>
</dbReference>
<dbReference type="FunFam" id="3.40.250.10:FF:000001">
    <property type="entry name" value="Sulfurtransferase"/>
    <property type="match status" value="1"/>
</dbReference>
<dbReference type="PANTHER" id="PTHR11364:SF27">
    <property type="entry name" value="SULFURTRANSFERASE"/>
    <property type="match status" value="1"/>
</dbReference>
<dbReference type="PROSITE" id="PS00683">
    <property type="entry name" value="RHODANESE_2"/>
    <property type="match status" value="1"/>
</dbReference>
<protein>
    <recommendedName>
        <fullName evidence="3">Sulfurtransferase</fullName>
    </recommendedName>
</protein>
<feature type="domain" description="Rhodanese" evidence="4">
    <location>
        <begin position="53"/>
        <end position="166"/>
    </location>
</feature>
<sequence>MPPLRVLAAVHILSRVHTAVSLRVRSVTLLRTMSSKTSPLVTAAWLKDAIEKKEPNLQVLDASWHMPAFKRDAPKEYAEKHIPTAQFWQIGAYKSELATPEKFGEDLGKLGVGNDTHVVVYDSNPTFGLFSAPRAWWLLRYYGHENVSILDGGFPKWEEAGYETTDVVDKVEPKTFKANPNAALLRTMADIDANVENKKFTVIDGRPAGRFLGTSPEPRPDIKPGHVKGAISIPFTVLIDPKTKMMKSADDIYQVFKNSAGSLEDTPIVAMCGSGVTACFPVLGAYICGHEAVPLYDGSWTEYFLKGKPENMVLPGEQ</sequence>
<dbReference type="GO" id="GO:0004792">
    <property type="term" value="F:thiosulfate-cyanide sulfurtransferase activity"/>
    <property type="evidence" value="ECO:0007669"/>
    <property type="project" value="InterPro"/>
</dbReference>